<reference evidence="1 2" key="1">
    <citation type="submission" date="2018-06" db="EMBL/GenBank/DDBJ databases">
        <title>Lujinxingia sediminis gen. nov. sp. nov., a new facultative anaerobic member of the class Deltaproteobacteria, and proposal of Lujinxingaceae fam. nov.</title>
        <authorList>
            <person name="Guo L.-Y."/>
            <person name="Li C.-M."/>
            <person name="Wang S."/>
            <person name="Du Z.-J."/>
        </authorList>
    </citation>
    <scope>NUCLEOTIDE SEQUENCE [LARGE SCALE GENOMIC DNA]</scope>
    <source>
        <strain evidence="1 2">FA350</strain>
    </source>
</reference>
<dbReference type="SUPFAM" id="SSF103196">
    <property type="entry name" value="Roadblock/LC7 domain"/>
    <property type="match status" value="1"/>
</dbReference>
<dbReference type="KEGG" id="bsed:DN745_01955"/>
<name>A0A2Z4FHG6_9DELT</name>
<dbReference type="GO" id="GO:0032008">
    <property type="term" value="P:positive regulation of TOR signaling"/>
    <property type="evidence" value="ECO:0007669"/>
    <property type="project" value="InterPro"/>
</dbReference>
<organism evidence="1 2">
    <name type="scientific">Bradymonas sediminis</name>
    <dbReference type="NCBI Taxonomy" id="1548548"/>
    <lineage>
        <taxon>Bacteria</taxon>
        <taxon>Deltaproteobacteria</taxon>
        <taxon>Bradymonadales</taxon>
        <taxon>Bradymonadaceae</taxon>
        <taxon>Bradymonas</taxon>
    </lineage>
</organism>
<dbReference type="SMART" id="SM00960">
    <property type="entry name" value="Robl_LC7"/>
    <property type="match status" value="1"/>
</dbReference>
<dbReference type="PANTHER" id="PTHR13323">
    <property type="entry name" value="LATE ENDOSOMAL/LYSOSOMAL MP1 INTERACTING PROTEIN"/>
    <property type="match status" value="1"/>
</dbReference>
<dbReference type="InterPro" id="IPR004942">
    <property type="entry name" value="Roadblock/LAMTOR2_dom"/>
</dbReference>
<proteinExistence type="predicted"/>
<dbReference type="Pfam" id="PF03259">
    <property type="entry name" value="Robl_LC7"/>
    <property type="match status" value="1"/>
</dbReference>
<dbReference type="GO" id="GO:0005085">
    <property type="term" value="F:guanyl-nucleotide exchange factor activity"/>
    <property type="evidence" value="ECO:0007669"/>
    <property type="project" value="InterPro"/>
</dbReference>
<dbReference type="RefSeq" id="WP_111331667.1">
    <property type="nucleotide sequence ID" value="NZ_CP030032.1"/>
</dbReference>
<dbReference type="OrthoDB" id="9790687at2"/>
<sequence length="163" mass="18032">MVSGQRVIYEEEAHQLQAIIERLVRDALAKAIFIVDPDGQLVASTGEMGEIDTTGLASLVAGATAATGGLANMIGEEEFPVHFHEGRDIHLHVSLIRSQLILVVIFDERSNQGLVRLRVKRTYPKIEEVLDSLQRRQESGQENDDIFGGISDDDIDSLFNDTF</sequence>
<dbReference type="GO" id="GO:0060090">
    <property type="term" value="F:molecular adaptor activity"/>
    <property type="evidence" value="ECO:0007669"/>
    <property type="project" value="InterPro"/>
</dbReference>
<dbReference type="EMBL" id="CP030032">
    <property type="protein sequence ID" value="AWV88164.1"/>
    <property type="molecule type" value="Genomic_DNA"/>
</dbReference>
<keyword evidence="2" id="KW-1185">Reference proteome</keyword>
<protein>
    <submittedName>
        <fullName evidence="1">Roadblock/LC7 domain-containing protein</fullName>
    </submittedName>
</protein>
<dbReference type="AlphaFoldDB" id="A0A2Z4FHG6"/>
<dbReference type="Proteomes" id="UP000249799">
    <property type="component" value="Chromosome"/>
</dbReference>
<accession>A0A2Z4FHG6</accession>
<dbReference type="InterPro" id="IPR037587">
    <property type="entry name" value="LAMTOR2-like"/>
</dbReference>
<evidence type="ECO:0000313" key="2">
    <source>
        <dbReference type="Proteomes" id="UP000249799"/>
    </source>
</evidence>
<dbReference type="Gene3D" id="3.30.450.30">
    <property type="entry name" value="Dynein light chain 2a, cytoplasmic"/>
    <property type="match status" value="1"/>
</dbReference>
<evidence type="ECO:0000313" key="1">
    <source>
        <dbReference type="EMBL" id="AWV88164.1"/>
    </source>
</evidence>
<gene>
    <name evidence="1" type="ORF">DN745_01955</name>
</gene>